<evidence type="ECO:0000256" key="1">
    <source>
        <dbReference type="SAM" id="MobiDB-lite"/>
    </source>
</evidence>
<keyword evidence="3" id="KW-1185">Reference proteome</keyword>
<sequence length="141" mass="15520">MRCVPNDQCAYVCKPARSNQTTDRLDRINQNPTRGSHDIPKFPIPRLPLPKNGSDPEQTKPVVHRKSKSGPSRCPLLYVWSSRALKSPANAGVGMRLLPCRGTLSSHIAKPFSLGIGLDCQLPSYPCGMVRDAPCPTEWVD</sequence>
<dbReference type="HOGENOM" id="CLU_1826021_0_0_1"/>
<protein>
    <submittedName>
        <fullName evidence="2">Uncharacterized protein</fullName>
    </submittedName>
</protein>
<gene>
    <name evidence="2" type="ORF">PISMIDRAFT_214506</name>
</gene>
<accession>A0A0C9XYP0</accession>
<organism evidence="2 3">
    <name type="scientific">Pisolithus microcarpus 441</name>
    <dbReference type="NCBI Taxonomy" id="765257"/>
    <lineage>
        <taxon>Eukaryota</taxon>
        <taxon>Fungi</taxon>
        <taxon>Dikarya</taxon>
        <taxon>Basidiomycota</taxon>
        <taxon>Agaricomycotina</taxon>
        <taxon>Agaricomycetes</taxon>
        <taxon>Agaricomycetidae</taxon>
        <taxon>Boletales</taxon>
        <taxon>Sclerodermatineae</taxon>
        <taxon>Pisolithaceae</taxon>
        <taxon>Pisolithus</taxon>
    </lineage>
</organism>
<reference evidence="2 3" key="1">
    <citation type="submission" date="2014-04" db="EMBL/GenBank/DDBJ databases">
        <authorList>
            <consortium name="DOE Joint Genome Institute"/>
            <person name="Kuo A."/>
            <person name="Kohler A."/>
            <person name="Costa M.D."/>
            <person name="Nagy L.G."/>
            <person name="Floudas D."/>
            <person name="Copeland A."/>
            <person name="Barry K.W."/>
            <person name="Cichocki N."/>
            <person name="Veneault-Fourrey C."/>
            <person name="LaButti K."/>
            <person name="Lindquist E.A."/>
            <person name="Lipzen A."/>
            <person name="Lundell T."/>
            <person name="Morin E."/>
            <person name="Murat C."/>
            <person name="Sun H."/>
            <person name="Tunlid A."/>
            <person name="Henrissat B."/>
            <person name="Grigoriev I.V."/>
            <person name="Hibbett D.S."/>
            <person name="Martin F."/>
            <person name="Nordberg H.P."/>
            <person name="Cantor M.N."/>
            <person name="Hua S.X."/>
        </authorList>
    </citation>
    <scope>NUCLEOTIDE SEQUENCE [LARGE SCALE GENOMIC DNA]</scope>
    <source>
        <strain evidence="2 3">441</strain>
    </source>
</reference>
<dbReference type="AlphaFoldDB" id="A0A0C9XYP0"/>
<feature type="region of interest" description="Disordered" evidence="1">
    <location>
        <begin position="22"/>
        <end position="71"/>
    </location>
</feature>
<proteinExistence type="predicted"/>
<dbReference type="Proteomes" id="UP000054018">
    <property type="component" value="Unassembled WGS sequence"/>
</dbReference>
<name>A0A0C9XYP0_9AGAM</name>
<dbReference type="EMBL" id="KN833823">
    <property type="protein sequence ID" value="KIK17605.1"/>
    <property type="molecule type" value="Genomic_DNA"/>
</dbReference>
<evidence type="ECO:0000313" key="2">
    <source>
        <dbReference type="EMBL" id="KIK17605.1"/>
    </source>
</evidence>
<reference evidence="3" key="2">
    <citation type="submission" date="2015-01" db="EMBL/GenBank/DDBJ databases">
        <title>Evolutionary Origins and Diversification of the Mycorrhizal Mutualists.</title>
        <authorList>
            <consortium name="DOE Joint Genome Institute"/>
            <consortium name="Mycorrhizal Genomics Consortium"/>
            <person name="Kohler A."/>
            <person name="Kuo A."/>
            <person name="Nagy L.G."/>
            <person name="Floudas D."/>
            <person name="Copeland A."/>
            <person name="Barry K.W."/>
            <person name="Cichocki N."/>
            <person name="Veneault-Fourrey C."/>
            <person name="LaButti K."/>
            <person name="Lindquist E.A."/>
            <person name="Lipzen A."/>
            <person name="Lundell T."/>
            <person name="Morin E."/>
            <person name="Murat C."/>
            <person name="Riley R."/>
            <person name="Ohm R."/>
            <person name="Sun H."/>
            <person name="Tunlid A."/>
            <person name="Henrissat B."/>
            <person name="Grigoriev I.V."/>
            <person name="Hibbett D.S."/>
            <person name="Martin F."/>
        </authorList>
    </citation>
    <scope>NUCLEOTIDE SEQUENCE [LARGE SCALE GENOMIC DNA]</scope>
    <source>
        <strain evidence="3">441</strain>
    </source>
</reference>
<feature type="compositionally biased region" description="Polar residues" evidence="1">
    <location>
        <begin position="22"/>
        <end position="34"/>
    </location>
</feature>
<evidence type="ECO:0000313" key="3">
    <source>
        <dbReference type="Proteomes" id="UP000054018"/>
    </source>
</evidence>